<gene>
    <name evidence="2" type="ORF">CCAM_LOCUS31018</name>
</gene>
<evidence type="ECO:0000313" key="2">
    <source>
        <dbReference type="EMBL" id="VFQ89242.1"/>
    </source>
</evidence>
<dbReference type="OrthoDB" id="2013610at2759"/>
<dbReference type="SUPFAM" id="SSF54160">
    <property type="entry name" value="Chromo domain-like"/>
    <property type="match status" value="1"/>
</dbReference>
<name>A0A484MKA6_9ASTE</name>
<evidence type="ECO:0000313" key="3">
    <source>
        <dbReference type="Proteomes" id="UP000595140"/>
    </source>
</evidence>
<dbReference type="InterPro" id="IPR016197">
    <property type="entry name" value="Chromo-like_dom_sf"/>
</dbReference>
<protein>
    <recommendedName>
        <fullName evidence="1">Ty3 transposon capsid-like protein domain-containing protein</fullName>
    </recommendedName>
</protein>
<sequence>MEHQPLKGCLACLWAKWPAIPDTTLEELESIGRRVSFDLRELMIEALIEKGVDEADLDSSMVKIQDHIGSLWRLRPFKTLGDCSEFSRPKRLSKRAELYCWAKGCVQSEGGAVVGASLLEGTAELWCMITGCRILAKYEAEKKREDADDMRDKLEDFSQTVEKEHKAPLAAVHMDGEAVNWYHGLVKEEGSISWEKLIEQVLVRFDEMDPELIVAEFHDCIQITTIAGYIKKFEELKSAVTIFHKFEESYVLKCFVTKLREDIRGSVLNTKPTSLQEAYAVAKKHEAMIEAITKRAKVGFKGRGLIALPTKGNIHTSQKPTSNTTTTRKLLTAEEMRARREKNLCYNCDKIFTPGHRCKSRQIFLMMTEEEENNLCEHDTLIADPDVPIGFRDSASVSDREASGYPQTRRLDARPMVVSLAHGGTLISKSICPDFTWEVQGNRFQFPFRVIALQGCEMVVGGDWLRGYTPILFDYSNLQITLDFHGKQMVIKADAERGELKIMTVQSMQKFFKKGARMIAGVIGKRMITRNNLPVAQILVHWSYSSPEEATWEDAEDIKLKFPDLIFEDKDLVKKGAMS</sequence>
<reference evidence="2 3" key="1">
    <citation type="submission" date="2018-04" db="EMBL/GenBank/DDBJ databases">
        <authorList>
            <person name="Vogel A."/>
        </authorList>
    </citation>
    <scope>NUCLEOTIDE SEQUENCE [LARGE SCALE GENOMIC DNA]</scope>
</reference>
<dbReference type="EMBL" id="OOIL02003803">
    <property type="protein sequence ID" value="VFQ89242.1"/>
    <property type="molecule type" value="Genomic_DNA"/>
</dbReference>
<dbReference type="Pfam" id="PF19259">
    <property type="entry name" value="Ty3_capsid"/>
    <property type="match status" value="1"/>
</dbReference>
<organism evidence="2 3">
    <name type="scientific">Cuscuta campestris</name>
    <dbReference type="NCBI Taxonomy" id="132261"/>
    <lineage>
        <taxon>Eukaryota</taxon>
        <taxon>Viridiplantae</taxon>
        <taxon>Streptophyta</taxon>
        <taxon>Embryophyta</taxon>
        <taxon>Tracheophyta</taxon>
        <taxon>Spermatophyta</taxon>
        <taxon>Magnoliopsida</taxon>
        <taxon>eudicotyledons</taxon>
        <taxon>Gunneridae</taxon>
        <taxon>Pentapetalae</taxon>
        <taxon>asterids</taxon>
        <taxon>lamiids</taxon>
        <taxon>Solanales</taxon>
        <taxon>Convolvulaceae</taxon>
        <taxon>Cuscuteae</taxon>
        <taxon>Cuscuta</taxon>
        <taxon>Cuscuta subgen. Grammica</taxon>
        <taxon>Cuscuta sect. Cleistogrammica</taxon>
    </lineage>
</organism>
<accession>A0A484MKA6</accession>
<keyword evidence="3" id="KW-1185">Reference proteome</keyword>
<dbReference type="AlphaFoldDB" id="A0A484MKA6"/>
<feature type="domain" description="Ty3 transposon capsid-like protein" evidence="1">
    <location>
        <begin position="163"/>
        <end position="292"/>
    </location>
</feature>
<proteinExistence type="predicted"/>
<dbReference type="InterPro" id="IPR045358">
    <property type="entry name" value="Ty3_capsid"/>
</dbReference>
<evidence type="ECO:0000259" key="1">
    <source>
        <dbReference type="Pfam" id="PF19259"/>
    </source>
</evidence>
<dbReference type="Proteomes" id="UP000595140">
    <property type="component" value="Unassembled WGS sequence"/>
</dbReference>